<dbReference type="EMBL" id="CATQJA010002642">
    <property type="protein sequence ID" value="CAJ0576012.1"/>
    <property type="molecule type" value="Genomic_DNA"/>
</dbReference>
<sequence length="154" mass="16527">MAVAAGCKGEGCLALPCKRSTSDCVKGSYCKDQRCQVLPDGACVRDEDCPSGKCEPIACGPRDALNQCLSPTKGLKLMSESKSMCRKLKLKAPQACNVNSDCSKGDYCHIKENGDRLCTHLPDGHCTGDRDCPSSICLQEPKFCLGRNCFGTCH</sequence>
<comment type="caution">
    <text evidence="1">The sequence shown here is derived from an EMBL/GenBank/DDBJ whole genome shotgun (WGS) entry which is preliminary data.</text>
</comment>
<dbReference type="Proteomes" id="UP001177023">
    <property type="component" value="Unassembled WGS sequence"/>
</dbReference>
<name>A0AA36CY40_9BILA</name>
<evidence type="ECO:0000313" key="2">
    <source>
        <dbReference type="Proteomes" id="UP001177023"/>
    </source>
</evidence>
<reference evidence="1" key="1">
    <citation type="submission" date="2023-06" db="EMBL/GenBank/DDBJ databases">
        <authorList>
            <person name="Delattre M."/>
        </authorList>
    </citation>
    <scope>NUCLEOTIDE SEQUENCE</scope>
    <source>
        <strain evidence="1">AF72</strain>
    </source>
</reference>
<accession>A0AA36CY40</accession>
<dbReference type="AlphaFoldDB" id="A0AA36CY40"/>
<keyword evidence="2" id="KW-1185">Reference proteome</keyword>
<organism evidence="1 2">
    <name type="scientific">Mesorhabditis spiculigera</name>
    <dbReference type="NCBI Taxonomy" id="96644"/>
    <lineage>
        <taxon>Eukaryota</taxon>
        <taxon>Metazoa</taxon>
        <taxon>Ecdysozoa</taxon>
        <taxon>Nematoda</taxon>
        <taxon>Chromadorea</taxon>
        <taxon>Rhabditida</taxon>
        <taxon>Rhabditina</taxon>
        <taxon>Rhabditomorpha</taxon>
        <taxon>Rhabditoidea</taxon>
        <taxon>Rhabditidae</taxon>
        <taxon>Mesorhabditinae</taxon>
        <taxon>Mesorhabditis</taxon>
    </lineage>
</organism>
<gene>
    <name evidence="1" type="ORF">MSPICULIGERA_LOCUS14312</name>
</gene>
<feature type="non-terminal residue" evidence="1">
    <location>
        <position position="154"/>
    </location>
</feature>
<protein>
    <submittedName>
        <fullName evidence="1">Uncharacterized protein</fullName>
    </submittedName>
</protein>
<proteinExistence type="predicted"/>
<evidence type="ECO:0000313" key="1">
    <source>
        <dbReference type="EMBL" id="CAJ0576012.1"/>
    </source>
</evidence>